<comment type="function">
    <text evidence="7 10 11">Participates actively in the response to hyperosmotic and heat shock by preventing the aggregation of stress-denatured proteins, in association with DnaK and GrpE. It is the nucleotide exchange factor for DnaK and may function as a thermosensor. Unfolded proteins bind initially to DnaJ; upon interaction with the DnaJ-bound protein, DnaK hydrolyzes its bound ATP, resulting in the formation of a stable complex. GrpE releases ADP from DnaK; ATP binding to DnaK triggers the release of the substrate protein, thus completing the reaction cycle. Several rounds of ATP-dependent interactions between DnaJ, DnaK and GrpE are required for fully efficient folding.</text>
</comment>
<evidence type="ECO:0000256" key="3">
    <source>
        <dbReference type="ARBA" id="ARBA00011738"/>
    </source>
</evidence>
<dbReference type="GO" id="GO:0051087">
    <property type="term" value="F:protein-folding chaperone binding"/>
    <property type="evidence" value="ECO:0007669"/>
    <property type="project" value="InterPro"/>
</dbReference>
<dbReference type="SUPFAM" id="SSF58014">
    <property type="entry name" value="Coiled-coil domain of nucleotide exchange factor GrpE"/>
    <property type="match status" value="1"/>
</dbReference>
<dbReference type="Gene3D" id="2.30.22.10">
    <property type="entry name" value="Head domain of nucleotide exchange factor GrpE"/>
    <property type="match status" value="1"/>
</dbReference>
<evidence type="ECO:0000313" key="15">
    <source>
        <dbReference type="Proteomes" id="UP000322783"/>
    </source>
</evidence>
<comment type="subcellular location">
    <subcellularLocation>
        <location evidence="1 10">Cytoplasm</location>
    </subcellularLocation>
</comment>
<sequence>MKDELKKKDEQKLDEMQQEIDQAAMTEEAEEEAPEAAENAEAGAEEPAADDAQQQVEKLTAELKEQTDRSLRLQADFENFRRRTSKEKEELAAVVTQGILKDMLPLLDNFERAMAAEAKDGEAFQKGVEMIFTQFGEVLKKNGLEKIETEGQKFDPNFHQAVMRVQNEELEDDDIAQELQKGYMVKGRVIRPSMVQVVAN</sequence>
<dbReference type="GO" id="GO:0042803">
    <property type="term" value="F:protein homodimerization activity"/>
    <property type="evidence" value="ECO:0007669"/>
    <property type="project" value="InterPro"/>
</dbReference>
<dbReference type="RefSeq" id="WP_075442416.1">
    <property type="nucleotide sequence ID" value="NZ_VTOZ01000030.1"/>
</dbReference>
<dbReference type="PANTHER" id="PTHR21237:SF23">
    <property type="entry name" value="GRPE PROTEIN HOMOLOG, MITOCHONDRIAL"/>
    <property type="match status" value="1"/>
</dbReference>
<evidence type="ECO:0000256" key="13">
    <source>
        <dbReference type="SAM" id="MobiDB-lite"/>
    </source>
</evidence>
<reference evidence="14 15" key="1">
    <citation type="submission" date="2019-08" db="EMBL/GenBank/DDBJ databases">
        <title>Selenomonas sp. mPRGC5 and Selenomonas sp. mPRGC8 isolated from ruminal fluid of dairy goat (Capra hircus).</title>
        <authorList>
            <person name="Poothong S."/>
            <person name="Nuengjamnong C."/>
            <person name="Tanasupawat S."/>
        </authorList>
    </citation>
    <scope>NUCLEOTIDE SEQUENCE [LARGE SCALE GENOMIC DNA]</scope>
    <source>
        <strain evidence="15">mPRGC8</strain>
    </source>
</reference>
<dbReference type="CDD" id="cd00446">
    <property type="entry name" value="GrpE"/>
    <property type="match status" value="1"/>
</dbReference>
<organism evidence="14 15">
    <name type="scientific">Selenomonas caprae</name>
    <dbReference type="NCBI Taxonomy" id="2606905"/>
    <lineage>
        <taxon>Bacteria</taxon>
        <taxon>Bacillati</taxon>
        <taxon>Bacillota</taxon>
        <taxon>Negativicutes</taxon>
        <taxon>Selenomonadales</taxon>
        <taxon>Selenomonadaceae</taxon>
        <taxon>Selenomonas</taxon>
    </lineage>
</organism>
<keyword evidence="6 10" id="KW-0143">Chaperone</keyword>
<dbReference type="InterPro" id="IPR013805">
    <property type="entry name" value="GrpE_CC"/>
</dbReference>
<dbReference type="NCBIfam" id="NF010738">
    <property type="entry name" value="PRK14140.1"/>
    <property type="match status" value="1"/>
</dbReference>
<protein>
    <recommendedName>
        <fullName evidence="8 10">Protein GrpE</fullName>
    </recommendedName>
    <alternativeName>
        <fullName evidence="9 10">HSP-70 cofactor</fullName>
    </alternativeName>
</protein>
<dbReference type="Pfam" id="PF01025">
    <property type="entry name" value="GrpE"/>
    <property type="match status" value="1"/>
</dbReference>
<evidence type="ECO:0000313" key="14">
    <source>
        <dbReference type="EMBL" id="TYZ27251.1"/>
    </source>
</evidence>
<dbReference type="Proteomes" id="UP000322783">
    <property type="component" value="Unassembled WGS sequence"/>
</dbReference>
<gene>
    <name evidence="10 14" type="primary">grpE</name>
    <name evidence="14" type="ORF">FZ041_12005</name>
</gene>
<feature type="region of interest" description="Disordered" evidence="13">
    <location>
        <begin position="1"/>
        <end position="67"/>
    </location>
</feature>
<dbReference type="HAMAP" id="MF_01151">
    <property type="entry name" value="GrpE"/>
    <property type="match status" value="1"/>
</dbReference>
<dbReference type="GO" id="GO:0006457">
    <property type="term" value="P:protein folding"/>
    <property type="evidence" value="ECO:0007669"/>
    <property type="project" value="InterPro"/>
</dbReference>
<evidence type="ECO:0000256" key="5">
    <source>
        <dbReference type="ARBA" id="ARBA00023016"/>
    </source>
</evidence>
<evidence type="ECO:0000256" key="2">
    <source>
        <dbReference type="ARBA" id="ARBA00009054"/>
    </source>
</evidence>
<evidence type="ECO:0000256" key="12">
    <source>
        <dbReference type="RuleBase" id="RU004478"/>
    </source>
</evidence>
<dbReference type="GO" id="GO:0000774">
    <property type="term" value="F:adenyl-nucleotide exchange factor activity"/>
    <property type="evidence" value="ECO:0007669"/>
    <property type="project" value="InterPro"/>
</dbReference>
<evidence type="ECO:0000256" key="1">
    <source>
        <dbReference type="ARBA" id="ARBA00004496"/>
    </source>
</evidence>
<dbReference type="InterPro" id="IPR009012">
    <property type="entry name" value="GrpE_head"/>
</dbReference>
<dbReference type="Gene3D" id="3.90.20.20">
    <property type="match status" value="1"/>
</dbReference>
<dbReference type="FunFam" id="2.30.22.10:FF:000001">
    <property type="entry name" value="Protein GrpE"/>
    <property type="match status" value="1"/>
</dbReference>
<dbReference type="GO" id="GO:0005737">
    <property type="term" value="C:cytoplasm"/>
    <property type="evidence" value="ECO:0007669"/>
    <property type="project" value="UniProtKB-SubCell"/>
</dbReference>
<evidence type="ECO:0000256" key="8">
    <source>
        <dbReference type="ARBA" id="ARBA00072274"/>
    </source>
</evidence>
<evidence type="ECO:0000256" key="4">
    <source>
        <dbReference type="ARBA" id="ARBA00022490"/>
    </source>
</evidence>
<evidence type="ECO:0000256" key="10">
    <source>
        <dbReference type="HAMAP-Rule" id="MF_01151"/>
    </source>
</evidence>
<evidence type="ECO:0000256" key="6">
    <source>
        <dbReference type="ARBA" id="ARBA00023186"/>
    </source>
</evidence>
<evidence type="ECO:0000256" key="9">
    <source>
        <dbReference type="ARBA" id="ARBA00076414"/>
    </source>
</evidence>
<comment type="caution">
    <text evidence="14">The sequence shown here is derived from an EMBL/GenBank/DDBJ whole genome shotgun (WGS) entry which is preliminary data.</text>
</comment>
<name>A0A5D6WFD2_9FIRM</name>
<dbReference type="GO" id="GO:0051082">
    <property type="term" value="F:unfolded protein binding"/>
    <property type="evidence" value="ECO:0007669"/>
    <property type="project" value="TreeGrafter"/>
</dbReference>
<comment type="similarity">
    <text evidence="2 10 12">Belongs to the GrpE family.</text>
</comment>
<accession>A0A5D6WFD2</accession>
<keyword evidence="5 10" id="KW-0346">Stress response</keyword>
<keyword evidence="4 10" id="KW-0963">Cytoplasm</keyword>
<evidence type="ECO:0000256" key="11">
    <source>
        <dbReference type="RuleBase" id="RU000639"/>
    </source>
</evidence>
<dbReference type="PRINTS" id="PR00773">
    <property type="entry name" value="GRPEPROTEIN"/>
</dbReference>
<keyword evidence="15" id="KW-1185">Reference proteome</keyword>
<comment type="subunit">
    <text evidence="3 10">Homodimer.</text>
</comment>
<dbReference type="SUPFAM" id="SSF51064">
    <property type="entry name" value="Head domain of nucleotide exchange factor GrpE"/>
    <property type="match status" value="1"/>
</dbReference>
<dbReference type="InterPro" id="IPR000740">
    <property type="entry name" value="GrpE"/>
</dbReference>
<proteinExistence type="inferred from homology"/>
<dbReference type="EMBL" id="VTOZ01000030">
    <property type="protein sequence ID" value="TYZ27251.1"/>
    <property type="molecule type" value="Genomic_DNA"/>
</dbReference>
<feature type="compositionally biased region" description="Basic and acidic residues" evidence="13">
    <location>
        <begin position="1"/>
        <end position="15"/>
    </location>
</feature>
<dbReference type="AlphaFoldDB" id="A0A5D6WFD2"/>
<evidence type="ECO:0000256" key="7">
    <source>
        <dbReference type="ARBA" id="ARBA00053401"/>
    </source>
</evidence>
<dbReference type="PROSITE" id="PS01071">
    <property type="entry name" value="GRPE"/>
    <property type="match status" value="1"/>
</dbReference>
<dbReference type="PANTHER" id="PTHR21237">
    <property type="entry name" value="GRPE PROTEIN"/>
    <property type="match status" value="1"/>
</dbReference>